<keyword evidence="2" id="KW-0012">Acyltransferase</keyword>
<protein>
    <submittedName>
        <fullName evidence="4">GNAT family N-acetyltransferase</fullName>
    </submittedName>
</protein>
<dbReference type="InterPro" id="IPR016181">
    <property type="entry name" value="Acyl_CoA_acyltransferase"/>
</dbReference>
<evidence type="ECO:0000256" key="1">
    <source>
        <dbReference type="ARBA" id="ARBA00022679"/>
    </source>
</evidence>
<evidence type="ECO:0000313" key="5">
    <source>
        <dbReference type="Proteomes" id="UP000535838"/>
    </source>
</evidence>
<keyword evidence="5" id="KW-1185">Reference proteome</keyword>
<gene>
    <name evidence="4" type="ORF">H7B67_22920</name>
</gene>
<dbReference type="Gene3D" id="3.40.630.30">
    <property type="match status" value="1"/>
</dbReference>
<dbReference type="AlphaFoldDB" id="A0A841T745"/>
<evidence type="ECO:0000259" key="3">
    <source>
        <dbReference type="PROSITE" id="PS51186"/>
    </source>
</evidence>
<reference evidence="4 5" key="1">
    <citation type="submission" date="2020-08" db="EMBL/GenBank/DDBJ databases">
        <title>Cohnella phylogeny.</title>
        <authorList>
            <person name="Dunlap C."/>
        </authorList>
    </citation>
    <scope>NUCLEOTIDE SEQUENCE [LARGE SCALE GENOMIC DNA]</scope>
    <source>
        <strain evidence="4 5">DSM 25241</strain>
    </source>
</reference>
<dbReference type="PROSITE" id="PS51186">
    <property type="entry name" value="GNAT"/>
    <property type="match status" value="1"/>
</dbReference>
<dbReference type="Pfam" id="PF00583">
    <property type="entry name" value="Acetyltransf_1"/>
    <property type="match status" value="1"/>
</dbReference>
<evidence type="ECO:0000313" key="4">
    <source>
        <dbReference type="EMBL" id="MBB6636991.1"/>
    </source>
</evidence>
<evidence type="ECO:0000256" key="2">
    <source>
        <dbReference type="ARBA" id="ARBA00023315"/>
    </source>
</evidence>
<proteinExistence type="predicted"/>
<organism evidence="4 5">
    <name type="scientific">Cohnella thailandensis</name>
    <dbReference type="NCBI Taxonomy" id="557557"/>
    <lineage>
        <taxon>Bacteria</taxon>
        <taxon>Bacillati</taxon>
        <taxon>Bacillota</taxon>
        <taxon>Bacilli</taxon>
        <taxon>Bacillales</taxon>
        <taxon>Paenibacillaceae</taxon>
        <taxon>Cohnella</taxon>
    </lineage>
</organism>
<dbReference type="GO" id="GO:0008080">
    <property type="term" value="F:N-acetyltransferase activity"/>
    <property type="evidence" value="ECO:0007669"/>
    <property type="project" value="UniProtKB-ARBA"/>
</dbReference>
<comment type="caution">
    <text evidence="4">The sequence shown here is derived from an EMBL/GenBank/DDBJ whole genome shotgun (WGS) entry which is preliminary data.</text>
</comment>
<dbReference type="RefSeq" id="WP_185122183.1">
    <property type="nucleotide sequence ID" value="NZ_JACJVQ010000019.1"/>
</dbReference>
<dbReference type="InterPro" id="IPR051635">
    <property type="entry name" value="SNAT-like"/>
</dbReference>
<dbReference type="PANTHER" id="PTHR10908">
    <property type="entry name" value="SEROTONIN N-ACETYLTRANSFERASE"/>
    <property type="match status" value="1"/>
</dbReference>
<accession>A0A841T745</accession>
<dbReference type="SUPFAM" id="SSF55729">
    <property type="entry name" value="Acyl-CoA N-acyltransferases (Nat)"/>
    <property type="match status" value="1"/>
</dbReference>
<dbReference type="Proteomes" id="UP000535838">
    <property type="component" value="Unassembled WGS sequence"/>
</dbReference>
<keyword evidence="1 4" id="KW-0808">Transferase</keyword>
<feature type="domain" description="N-acetyltransferase" evidence="3">
    <location>
        <begin position="5"/>
        <end position="166"/>
    </location>
</feature>
<sequence>MNDSIIIKPISSDRIPEAHVLETLCYPPDQAAALEAFRYRQATFPDFFLGAWDGEELVGLACGVRTDAKDCTDVGIKQRHGGRVDGRKLCILSVAVHPDYRQCGLGTGLLDRIVSLAASSGLSSVMLMSQRELVPWYEARGFHATGLVHSEHGGVDWHDMLLAFCE</sequence>
<dbReference type="CDD" id="cd04301">
    <property type="entry name" value="NAT_SF"/>
    <property type="match status" value="1"/>
</dbReference>
<dbReference type="EMBL" id="JACJVQ010000019">
    <property type="protein sequence ID" value="MBB6636991.1"/>
    <property type="molecule type" value="Genomic_DNA"/>
</dbReference>
<dbReference type="PANTHER" id="PTHR10908:SF0">
    <property type="entry name" value="SEROTONIN N-ACETYLTRANSFERASE"/>
    <property type="match status" value="1"/>
</dbReference>
<dbReference type="InterPro" id="IPR000182">
    <property type="entry name" value="GNAT_dom"/>
</dbReference>
<name>A0A841T745_9BACL</name>